<name>A0ABU1R8W4_9BACT</name>
<dbReference type="Proteomes" id="UP001264980">
    <property type="component" value="Unassembled WGS sequence"/>
</dbReference>
<accession>A0ABU1R8W4</accession>
<keyword evidence="2" id="KW-1185">Reference proteome</keyword>
<evidence type="ECO:0000313" key="2">
    <source>
        <dbReference type="Proteomes" id="UP001264980"/>
    </source>
</evidence>
<evidence type="ECO:0000313" key="1">
    <source>
        <dbReference type="EMBL" id="MDR6809360.1"/>
    </source>
</evidence>
<sequence length="56" mass="6480">MGVIRKDNAFFVTPMDNPLAGYFSKFPNEISLLKDVKRIYDGNNLLNDLRYLSIKI</sequence>
<protein>
    <submittedName>
        <fullName evidence="1">Uncharacterized protein</fullName>
    </submittedName>
</protein>
<reference evidence="1 2" key="1">
    <citation type="submission" date="2023-07" db="EMBL/GenBank/DDBJ databases">
        <title>Sorghum-associated microbial communities from plants grown in Nebraska, USA.</title>
        <authorList>
            <person name="Schachtman D."/>
        </authorList>
    </citation>
    <scope>NUCLEOTIDE SEQUENCE [LARGE SCALE GENOMIC DNA]</scope>
    <source>
        <strain evidence="1 2">BE57</strain>
    </source>
</reference>
<gene>
    <name evidence="1" type="ORF">J2W84_006431</name>
</gene>
<dbReference type="EMBL" id="JAVDTI010000009">
    <property type="protein sequence ID" value="MDR6809360.1"/>
    <property type="molecule type" value="Genomic_DNA"/>
</dbReference>
<proteinExistence type="predicted"/>
<organism evidence="1 2">
    <name type="scientific">Dyadobacter fermentans</name>
    <dbReference type="NCBI Taxonomy" id="94254"/>
    <lineage>
        <taxon>Bacteria</taxon>
        <taxon>Pseudomonadati</taxon>
        <taxon>Bacteroidota</taxon>
        <taxon>Cytophagia</taxon>
        <taxon>Cytophagales</taxon>
        <taxon>Spirosomataceae</taxon>
        <taxon>Dyadobacter</taxon>
    </lineage>
</organism>
<comment type="caution">
    <text evidence="1">The sequence shown here is derived from an EMBL/GenBank/DDBJ whole genome shotgun (WGS) entry which is preliminary data.</text>
</comment>